<dbReference type="EMBL" id="CAADRA010007389">
    <property type="protein sequence ID" value="VFU00796.1"/>
    <property type="molecule type" value="Genomic_DNA"/>
</dbReference>
<dbReference type="OrthoDB" id="1394818at2759"/>
<proteinExistence type="predicted"/>
<evidence type="ECO:0000313" key="1">
    <source>
        <dbReference type="EMBL" id="KAF0683819.1"/>
    </source>
</evidence>
<evidence type="ECO:0000313" key="5">
    <source>
        <dbReference type="Proteomes" id="UP000332933"/>
    </source>
</evidence>
<evidence type="ECO:0000313" key="4">
    <source>
        <dbReference type="EMBL" id="VFU00796.1"/>
    </source>
</evidence>
<gene>
    <name evidence="3" type="primary">Aste57867_22735</name>
    <name evidence="4" type="synonym">Aste57867_24154</name>
    <name evidence="2" type="ORF">As57867_022665</name>
    <name evidence="1" type="ORF">As57867_024080</name>
    <name evidence="3" type="ORF">ASTE57867_22735</name>
    <name evidence="4" type="ORF">ASTE57867_24154</name>
</gene>
<protein>
    <submittedName>
        <fullName evidence="3">Aste57867_22735 protein</fullName>
    </submittedName>
    <submittedName>
        <fullName evidence="4">Aste57867_24154 protein</fullName>
    </submittedName>
</protein>
<name>A0A485LLL8_9STRA</name>
<organism evidence="3 5">
    <name type="scientific">Aphanomyces stellatus</name>
    <dbReference type="NCBI Taxonomy" id="120398"/>
    <lineage>
        <taxon>Eukaryota</taxon>
        <taxon>Sar</taxon>
        <taxon>Stramenopiles</taxon>
        <taxon>Oomycota</taxon>
        <taxon>Saprolegniomycetes</taxon>
        <taxon>Saprolegniales</taxon>
        <taxon>Verrucalvaceae</taxon>
        <taxon>Aphanomyces</taxon>
    </lineage>
</organism>
<dbReference type="EMBL" id="VJMH01007178">
    <property type="protein sequence ID" value="KAF0685353.1"/>
    <property type="molecule type" value="Genomic_DNA"/>
</dbReference>
<dbReference type="EMBL" id="VJMH01007363">
    <property type="protein sequence ID" value="KAF0683819.1"/>
    <property type="molecule type" value="Genomic_DNA"/>
</dbReference>
<evidence type="ECO:0000313" key="2">
    <source>
        <dbReference type="EMBL" id="KAF0685353.1"/>
    </source>
</evidence>
<reference evidence="1" key="2">
    <citation type="submission" date="2019-06" db="EMBL/GenBank/DDBJ databases">
        <title>Genomics analysis of Aphanomyces spp. identifies a new class of oomycete effector associated with host adaptation.</title>
        <authorList>
            <person name="Gaulin E."/>
        </authorList>
    </citation>
    <scope>NUCLEOTIDE SEQUENCE</scope>
    <source>
        <strain evidence="1">CBS 578.67</strain>
    </source>
</reference>
<dbReference type="Gene3D" id="3.80.10.10">
    <property type="entry name" value="Ribonuclease Inhibitor"/>
    <property type="match status" value="1"/>
</dbReference>
<dbReference type="EMBL" id="CAADRA010007204">
    <property type="protein sequence ID" value="VFT99388.1"/>
    <property type="molecule type" value="Genomic_DNA"/>
</dbReference>
<dbReference type="SUPFAM" id="SSF52047">
    <property type="entry name" value="RNI-like"/>
    <property type="match status" value="1"/>
</dbReference>
<dbReference type="AlphaFoldDB" id="A0A485LLL8"/>
<dbReference type="InterPro" id="IPR032675">
    <property type="entry name" value="LRR_dom_sf"/>
</dbReference>
<dbReference type="Proteomes" id="UP000332933">
    <property type="component" value="Unassembled WGS sequence"/>
</dbReference>
<sequence>MEEWFATWAQLPFAKLHLNTIYPFAVCKNVTSLKIYSTSFLASNVFQLAASSPKLVKLTLQTYTPAVVTAAMLRQATQWLTSSSVQTFRFTNWAFEDAIDEATRDAFYTALFKQPSLKTLSLSNCNLTGLSVVELPASMRYFCITNCSLSPQSLVSLASAIGESNVLETLDLNMDMFPAVHHPVDGYLHVFEQILEGVSLSNLDCLALNYCGLWWQTLGPLLQRTSVKKLSLIGRAIQGNGNIQKVDLSRNNMTKEWMLALLKLAQGTQLKRIHMGEYDLEEHSTVLRTIASQQGVELEFYGD</sequence>
<evidence type="ECO:0000313" key="3">
    <source>
        <dbReference type="EMBL" id="VFT99388.1"/>
    </source>
</evidence>
<accession>A0A485LLL8</accession>
<keyword evidence="5" id="KW-1185">Reference proteome</keyword>
<reference evidence="3 5" key="1">
    <citation type="submission" date="2019-03" db="EMBL/GenBank/DDBJ databases">
        <authorList>
            <person name="Gaulin E."/>
            <person name="Dumas B."/>
        </authorList>
    </citation>
    <scope>NUCLEOTIDE SEQUENCE [LARGE SCALE GENOMIC DNA]</scope>
    <source>
        <strain evidence="3">CBS 568.67</strain>
    </source>
</reference>